<feature type="domain" description="3-hydroxyacyl-CoA dehydrogenase C-terminal" evidence="4">
    <location>
        <begin position="197"/>
        <end position="293"/>
    </location>
</feature>
<keyword evidence="3" id="KW-0560">Oxidoreductase</keyword>
<dbReference type="Gene3D" id="1.10.1040.10">
    <property type="entry name" value="N-(1-d-carboxylethyl)-l-norvaline Dehydrogenase, domain 2"/>
    <property type="match status" value="1"/>
</dbReference>
<protein>
    <submittedName>
        <fullName evidence="6">3-hydroxyacyl-CoA dehydrogenase family protein</fullName>
    </submittedName>
</protein>
<gene>
    <name evidence="6" type="ORF">ACFQ2K_32880</name>
</gene>
<dbReference type="Pfam" id="PF00725">
    <property type="entry name" value="3HCDH"/>
    <property type="match status" value="1"/>
</dbReference>
<dbReference type="Pfam" id="PF02737">
    <property type="entry name" value="3HCDH_N"/>
    <property type="match status" value="1"/>
</dbReference>
<organism evidence="6 7">
    <name type="scientific">Streptomyces sanglieri</name>
    <dbReference type="NCBI Taxonomy" id="193460"/>
    <lineage>
        <taxon>Bacteria</taxon>
        <taxon>Bacillati</taxon>
        <taxon>Actinomycetota</taxon>
        <taxon>Actinomycetes</taxon>
        <taxon>Kitasatosporales</taxon>
        <taxon>Streptomycetaceae</taxon>
        <taxon>Streptomyces</taxon>
    </lineage>
</organism>
<comment type="pathway">
    <text evidence="1">Lipid metabolism; butanoate metabolism.</text>
</comment>
<sequence length="304" mass="31792">MSAVPASAAPPGPVAVIGAGTMGAGIAQVAAAAGREVVLYSRTRATLDRSMATMDASLRRLARRERATPAALDTDRVLERVTLTTELDACSPAAVVIESVAEELGLKRSLFAELDGMCAEAQVLATNTSQLRIGEIAAATRRPERVVGTHFFAPVPVMQLCEIVRGPATSEPTVEAVCAFAEEIGKRTIVVHHDTPGFVTTRLLSVLILEAIRMVEDDTCSAADIDLACRLGFGHPMGPLASVDLSGLDVFHSVAKGLHDTTGNPLYEVPALLGELVAAGHHGRKTGRGFHAYAGPDPAGSDRS</sequence>
<reference evidence="7" key="1">
    <citation type="journal article" date="2019" name="Int. J. Syst. Evol. Microbiol.">
        <title>The Global Catalogue of Microorganisms (GCM) 10K type strain sequencing project: providing services to taxonomists for standard genome sequencing and annotation.</title>
        <authorList>
            <consortium name="The Broad Institute Genomics Platform"/>
            <consortium name="The Broad Institute Genome Sequencing Center for Infectious Disease"/>
            <person name="Wu L."/>
            <person name="Ma J."/>
        </authorList>
    </citation>
    <scope>NUCLEOTIDE SEQUENCE [LARGE SCALE GENOMIC DNA]</scope>
    <source>
        <strain evidence="7">JCM 12607</strain>
    </source>
</reference>
<dbReference type="Proteomes" id="UP001596915">
    <property type="component" value="Unassembled WGS sequence"/>
</dbReference>
<dbReference type="InterPro" id="IPR022694">
    <property type="entry name" value="3-OHacyl-CoA_DH"/>
</dbReference>
<evidence type="ECO:0000313" key="7">
    <source>
        <dbReference type="Proteomes" id="UP001596915"/>
    </source>
</evidence>
<evidence type="ECO:0000259" key="4">
    <source>
        <dbReference type="Pfam" id="PF00725"/>
    </source>
</evidence>
<dbReference type="InterPro" id="IPR008927">
    <property type="entry name" value="6-PGluconate_DH-like_C_sf"/>
</dbReference>
<evidence type="ECO:0000313" key="6">
    <source>
        <dbReference type="EMBL" id="MFD0626783.1"/>
    </source>
</evidence>
<comment type="caution">
    <text evidence="6">The sequence shown here is derived from an EMBL/GenBank/DDBJ whole genome shotgun (WGS) entry which is preliminary data.</text>
</comment>
<dbReference type="InterPro" id="IPR036291">
    <property type="entry name" value="NAD(P)-bd_dom_sf"/>
</dbReference>
<dbReference type="InterPro" id="IPR013328">
    <property type="entry name" value="6PGD_dom2"/>
</dbReference>
<dbReference type="InterPro" id="IPR006108">
    <property type="entry name" value="3HC_DH_C"/>
</dbReference>
<dbReference type="Gene3D" id="3.40.50.720">
    <property type="entry name" value="NAD(P)-binding Rossmann-like Domain"/>
    <property type="match status" value="1"/>
</dbReference>
<keyword evidence="7" id="KW-1185">Reference proteome</keyword>
<evidence type="ECO:0000256" key="3">
    <source>
        <dbReference type="ARBA" id="ARBA00023002"/>
    </source>
</evidence>
<feature type="domain" description="3-hydroxyacyl-CoA dehydrogenase NAD binding" evidence="5">
    <location>
        <begin position="14"/>
        <end position="194"/>
    </location>
</feature>
<evidence type="ECO:0000256" key="1">
    <source>
        <dbReference type="ARBA" id="ARBA00005086"/>
    </source>
</evidence>
<proteinExistence type="inferred from homology"/>
<comment type="similarity">
    <text evidence="2">Belongs to the 3-hydroxyacyl-CoA dehydrogenase family.</text>
</comment>
<accession>A0ABW2X4L3</accession>
<dbReference type="PANTHER" id="PTHR48075">
    <property type="entry name" value="3-HYDROXYACYL-COA DEHYDROGENASE FAMILY PROTEIN"/>
    <property type="match status" value="1"/>
</dbReference>
<evidence type="ECO:0000256" key="2">
    <source>
        <dbReference type="ARBA" id="ARBA00009463"/>
    </source>
</evidence>
<dbReference type="PIRSF" id="PIRSF000105">
    <property type="entry name" value="HCDH"/>
    <property type="match status" value="1"/>
</dbReference>
<dbReference type="SUPFAM" id="SSF48179">
    <property type="entry name" value="6-phosphogluconate dehydrogenase C-terminal domain-like"/>
    <property type="match status" value="1"/>
</dbReference>
<dbReference type="PANTHER" id="PTHR48075:SF5">
    <property type="entry name" value="3-HYDROXYBUTYRYL-COA DEHYDROGENASE"/>
    <property type="match status" value="1"/>
</dbReference>
<dbReference type="InterPro" id="IPR006176">
    <property type="entry name" value="3-OHacyl-CoA_DH_NAD-bd"/>
</dbReference>
<dbReference type="EMBL" id="JBHTGL010000008">
    <property type="protein sequence ID" value="MFD0626783.1"/>
    <property type="molecule type" value="Genomic_DNA"/>
</dbReference>
<name>A0ABW2X4L3_9ACTN</name>
<dbReference type="SUPFAM" id="SSF51735">
    <property type="entry name" value="NAD(P)-binding Rossmann-fold domains"/>
    <property type="match status" value="1"/>
</dbReference>
<evidence type="ECO:0000259" key="5">
    <source>
        <dbReference type="Pfam" id="PF02737"/>
    </source>
</evidence>